<accession>A0A517Z8X7</accession>
<dbReference type="Pfam" id="PF00275">
    <property type="entry name" value="EPSP_synthase"/>
    <property type="match status" value="1"/>
</dbReference>
<evidence type="ECO:0000259" key="8">
    <source>
        <dbReference type="Pfam" id="PF00275"/>
    </source>
</evidence>
<keyword evidence="5 7" id="KW-0057">Aromatic amino acid biosynthesis</keyword>
<feature type="binding site" evidence="7">
    <location>
        <position position="191"/>
    </location>
    <ligand>
        <name>phosphoenolpyruvate</name>
        <dbReference type="ChEBI" id="CHEBI:58702"/>
    </ligand>
</feature>
<sequence>MDFGTLPHLFHPLSEQHRMTDTITITPVRGPVLGTVRPPGSKSLTNRALIVAALARGASELTGVLDSQDTRVMVESLRRLGIELEHDAAACTIDLTGCAGRPAVDHAELWLENSGTSIRFLTALCTLGDGRFRLDGNTRMRERPIGPLVEALRQLDVDIVCELGTDCPPVQIAASGLPGGTLSVGGNLSSQYLSALLMAAPCAKAAINLKVDGTLVSRPYVDMTLEVMRAFGARVEEPEPGDFILPPGGYQGRSYDIEPDASAASYFFAAAAITGGEVTVEGLSRDALQGDVGFVDVLVQMGCEARWEADSITLVGKPLRGVDVDMNAISDTAQTLAAVAPFASGPTRIRNVAHMRHKETDRVAAVVNELRRLGLEADEHEDGLTIHPGPMQPADIETYDDHRMAMSFALVGLRHPGVGIKDPGCTVKTYPDFFDDLEGLCRTAR</sequence>
<comment type="catalytic activity">
    <reaction evidence="6">
        <text>3-phosphoshikimate + phosphoenolpyruvate = 5-O-(1-carboxyvinyl)-3-phosphoshikimate + phosphate</text>
        <dbReference type="Rhea" id="RHEA:21256"/>
        <dbReference type="ChEBI" id="CHEBI:43474"/>
        <dbReference type="ChEBI" id="CHEBI:57701"/>
        <dbReference type="ChEBI" id="CHEBI:58702"/>
        <dbReference type="ChEBI" id="CHEBI:145989"/>
        <dbReference type="EC" id="2.5.1.19"/>
    </reaction>
    <physiologicalReaction direction="left-to-right" evidence="6">
        <dbReference type="Rhea" id="RHEA:21257"/>
    </physiologicalReaction>
</comment>
<feature type="binding site" evidence="7">
    <location>
        <position position="42"/>
    </location>
    <ligand>
        <name>phosphoenolpyruvate</name>
        <dbReference type="ChEBI" id="CHEBI:58702"/>
    </ligand>
</feature>
<dbReference type="InterPro" id="IPR001986">
    <property type="entry name" value="Enolpyruvate_Tfrase_dom"/>
</dbReference>
<dbReference type="SUPFAM" id="SSF55205">
    <property type="entry name" value="EPT/RTPC-like"/>
    <property type="match status" value="1"/>
</dbReference>
<dbReference type="AlphaFoldDB" id="A0A517Z8X7"/>
<organism evidence="9 10">
    <name type="scientific">Maioricimonas rarisocia</name>
    <dbReference type="NCBI Taxonomy" id="2528026"/>
    <lineage>
        <taxon>Bacteria</taxon>
        <taxon>Pseudomonadati</taxon>
        <taxon>Planctomycetota</taxon>
        <taxon>Planctomycetia</taxon>
        <taxon>Planctomycetales</taxon>
        <taxon>Planctomycetaceae</taxon>
        <taxon>Maioricimonas</taxon>
    </lineage>
</organism>
<dbReference type="Proteomes" id="UP000320496">
    <property type="component" value="Chromosome"/>
</dbReference>
<feature type="binding site" evidence="7">
    <location>
        <position position="362"/>
    </location>
    <ligand>
        <name>phosphoenolpyruvate</name>
        <dbReference type="ChEBI" id="CHEBI:58702"/>
    </ligand>
</feature>
<feature type="binding site" evidence="7">
    <location>
        <position position="217"/>
    </location>
    <ligand>
        <name>3-phosphoshikimate</name>
        <dbReference type="ChEBI" id="CHEBI:145989"/>
    </ligand>
</feature>
<feature type="binding site" evidence="7">
    <location>
        <position position="47"/>
    </location>
    <ligand>
        <name>3-phosphoshikimate</name>
        <dbReference type="ChEBI" id="CHEBI:145989"/>
    </ligand>
</feature>
<feature type="binding site" evidence="7">
    <location>
        <position position="358"/>
    </location>
    <ligand>
        <name>3-phosphoshikimate</name>
        <dbReference type="ChEBI" id="CHEBI:145989"/>
    </ligand>
</feature>
<dbReference type="UniPathway" id="UPA00053">
    <property type="reaction ID" value="UER00089"/>
</dbReference>
<keyword evidence="4 7" id="KW-0808">Transferase</keyword>
<dbReference type="GO" id="GO:0008652">
    <property type="term" value="P:amino acid biosynthetic process"/>
    <property type="evidence" value="ECO:0007669"/>
    <property type="project" value="UniProtKB-KW"/>
</dbReference>
<dbReference type="PROSITE" id="PS00885">
    <property type="entry name" value="EPSP_SYNTHASE_2"/>
    <property type="match status" value="1"/>
</dbReference>
<name>A0A517Z8X7_9PLAN</name>
<feature type="binding site" evidence="7">
    <location>
        <position position="190"/>
    </location>
    <ligand>
        <name>3-phosphoshikimate</name>
        <dbReference type="ChEBI" id="CHEBI:145989"/>
    </ligand>
</feature>
<dbReference type="GO" id="GO:0005737">
    <property type="term" value="C:cytoplasm"/>
    <property type="evidence" value="ECO:0007669"/>
    <property type="project" value="UniProtKB-SubCell"/>
</dbReference>
<feature type="binding site" evidence="7">
    <location>
        <position position="43"/>
    </location>
    <ligand>
        <name>3-phosphoshikimate</name>
        <dbReference type="ChEBI" id="CHEBI:145989"/>
    </ligand>
</feature>
<keyword evidence="7" id="KW-0963">Cytoplasm</keyword>
<feature type="binding site" evidence="7">
    <location>
        <position position="42"/>
    </location>
    <ligand>
        <name>3-phosphoshikimate</name>
        <dbReference type="ChEBI" id="CHEBI:145989"/>
    </ligand>
</feature>
<dbReference type="PANTHER" id="PTHR21090:SF5">
    <property type="entry name" value="PENTAFUNCTIONAL AROM POLYPEPTIDE"/>
    <property type="match status" value="1"/>
</dbReference>
<dbReference type="InterPro" id="IPR006264">
    <property type="entry name" value="EPSP_synthase"/>
</dbReference>
<feature type="binding site" evidence="7">
    <location>
        <position position="143"/>
    </location>
    <ligand>
        <name>phosphoenolpyruvate</name>
        <dbReference type="ChEBI" id="CHEBI:58702"/>
    </ligand>
</feature>
<evidence type="ECO:0000256" key="7">
    <source>
        <dbReference type="HAMAP-Rule" id="MF_00210"/>
    </source>
</evidence>
<feature type="binding site" evidence="7">
    <location>
        <position position="403"/>
    </location>
    <ligand>
        <name>phosphoenolpyruvate</name>
        <dbReference type="ChEBI" id="CHEBI:58702"/>
    </ligand>
</feature>
<comment type="subunit">
    <text evidence="7">Monomer.</text>
</comment>
<dbReference type="EC" id="2.5.1.19" evidence="7"/>
<dbReference type="GO" id="GO:0003866">
    <property type="term" value="F:3-phosphoshikimate 1-carboxyvinyltransferase activity"/>
    <property type="evidence" value="ECO:0007669"/>
    <property type="project" value="UniProtKB-UniRule"/>
</dbReference>
<evidence type="ECO:0000256" key="2">
    <source>
        <dbReference type="ARBA" id="ARBA00009948"/>
    </source>
</evidence>
<evidence type="ECO:0000256" key="6">
    <source>
        <dbReference type="ARBA" id="ARBA00044633"/>
    </source>
</evidence>
<feature type="binding site" evidence="7">
    <location>
        <position position="189"/>
    </location>
    <ligand>
        <name>3-phosphoshikimate</name>
        <dbReference type="ChEBI" id="CHEBI:145989"/>
    </ligand>
</feature>
<keyword evidence="10" id="KW-1185">Reference proteome</keyword>
<feature type="domain" description="Enolpyruvate transferase" evidence="8">
    <location>
        <begin position="30"/>
        <end position="437"/>
    </location>
</feature>
<dbReference type="InterPro" id="IPR023193">
    <property type="entry name" value="EPSP_synthase_CS"/>
</dbReference>
<evidence type="ECO:0000256" key="4">
    <source>
        <dbReference type="ARBA" id="ARBA00022679"/>
    </source>
</evidence>
<dbReference type="HAMAP" id="MF_00210">
    <property type="entry name" value="EPSP_synth"/>
    <property type="match status" value="1"/>
</dbReference>
<dbReference type="PIRSF" id="PIRSF000505">
    <property type="entry name" value="EPSPS"/>
    <property type="match status" value="1"/>
</dbReference>
<comment type="function">
    <text evidence="7">Catalyzes the transfer of the enolpyruvyl moiety of phosphoenolpyruvate (PEP) to the 5-hydroxyl of shikimate-3-phosphate (S3P) to produce enolpyruvyl shikimate-3-phosphate and inorganic phosphate.</text>
</comment>
<comment type="pathway">
    <text evidence="1 7">Metabolic intermediate biosynthesis; chorismate biosynthesis; chorismate from D-erythrose 4-phosphate and phosphoenolpyruvate: step 6/7.</text>
</comment>
<comment type="similarity">
    <text evidence="2 7">Belongs to the EPSP synthase family.</text>
</comment>
<dbReference type="GO" id="GO:0009423">
    <property type="term" value="P:chorismate biosynthetic process"/>
    <property type="evidence" value="ECO:0007669"/>
    <property type="project" value="UniProtKB-UniRule"/>
</dbReference>
<evidence type="ECO:0000256" key="1">
    <source>
        <dbReference type="ARBA" id="ARBA00004811"/>
    </source>
</evidence>
<evidence type="ECO:0000256" key="3">
    <source>
        <dbReference type="ARBA" id="ARBA00022605"/>
    </source>
</evidence>
<comment type="subcellular location">
    <subcellularLocation>
        <location evidence="7">Cytoplasm</location>
    </subcellularLocation>
</comment>
<evidence type="ECO:0000313" key="9">
    <source>
        <dbReference type="EMBL" id="QDU38938.1"/>
    </source>
</evidence>
<comment type="caution">
    <text evidence="7">Lacks conserved residue(s) required for the propagation of feature annotation.</text>
</comment>
<feature type="binding site" evidence="7">
    <location>
        <position position="191"/>
    </location>
    <ligand>
        <name>3-phosphoshikimate</name>
        <dbReference type="ChEBI" id="CHEBI:145989"/>
    </ligand>
</feature>
<dbReference type="GO" id="GO:0009073">
    <property type="term" value="P:aromatic amino acid family biosynthetic process"/>
    <property type="evidence" value="ECO:0007669"/>
    <property type="project" value="UniProtKB-KW"/>
</dbReference>
<dbReference type="InterPro" id="IPR036968">
    <property type="entry name" value="Enolpyruvate_Tfrase_sf"/>
</dbReference>
<dbReference type="EMBL" id="CP036275">
    <property type="protein sequence ID" value="QDU38938.1"/>
    <property type="molecule type" value="Genomic_DNA"/>
</dbReference>
<dbReference type="CDD" id="cd01556">
    <property type="entry name" value="EPSP_synthase"/>
    <property type="match status" value="1"/>
</dbReference>
<gene>
    <name evidence="7 9" type="primary">aroA</name>
    <name evidence="9" type="ORF">Mal4_32700</name>
</gene>
<feature type="binding site" evidence="7">
    <location>
        <position position="115"/>
    </location>
    <ligand>
        <name>phosphoenolpyruvate</name>
        <dbReference type="ChEBI" id="CHEBI:58702"/>
    </ligand>
</feature>
<dbReference type="PANTHER" id="PTHR21090">
    <property type="entry name" value="AROM/DEHYDROQUINATE SYNTHASE"/>
    <property type="match status" value="1"/>
</dbReference>
<dbReference type="Gene3D" id="3.65.10.10">
    <property type="entry name" value="Enolpyruvate transferase domain"/>
    <property type="match status" value="2"/>
</dbReference>
<dbReference type="KEGG" id="mri:Mal4_32700"/>
<dbReference type="InterPro" id="IPR013792">
    <property type="entry name" value="RNA3'P_cycl/enolpyr_Trfase_a/b"/>
</dbReference>
<reference evidence="9 10" key="1">
    <citation type="submission" date="2019-02" db="EMBL/GenBank/DDBJ databases">
        <title>Deep-cultivation of Planctomycetes and their phenomic and genomic characterization uncovers novel biology.</title>
        <authorList>
            <person name="Wiegand S."/>
            <person name="Jogler M."/>
            <person name="Boedeker C."/>
            <person name="Pinto D."/>
            <person name="Vollmers J."/>
            <person name="Rivas-Marin E."/>
            <person name="Kohn T."/>
            <person name="Peeters S.H."/>
            <person name="Heuer A."/>
            <person name="Rast P."/>
            <person name="Oberbeckmann S."/>
            <person name="Bunk B."/>
            <person name="Jeske O."/>
            <person name="Meyerdierks A."/>
            <person name="Storesund J.E."/>
            <person name="Kallscheuer N."/>
            <person name="Luecker S."/>
            <person name="Lage O.M."/>
            <person name="Pohl T."/>
            <person name="Merkel B.J."/>
            <person name="Hornburger P."/>
            <person name="Mueller R.-W."/>
            <person name="Bruemmer F."/>
            <person name="Labrenz M."/>
            <person name="Spormann A.M."/>
            <person name="Op den Camp H."/>
            <person name="Overmann J."/>
            <person name="Amann R."/>
            <person name="Jetten M.S.M."/>
            <person name="Mascher T."/>
            <person name="Medema M.H."/>
            <person name="Devos D.P."/>
            <person name="Kaster A.-K."/>
            <person name="Ovreas L."/>
            <person name="Rohde M."/>
            <person name="Galperin M.Y."/>
            <person name="Jogler C."/>
        </authorList>
    </citation>
    <scope>NUCLEOTIDE SEQUENCE [LARGE SCALE GENOMIC DNA]</scope>
    <source>
        <strain evidence="9 10">Mal4</strain>
    </source>
</reference>
<dbReference type="NCBIfam" id="TIGR01356">
    <property type="entry name" value="aroA"/>
    <property type="match status" value="1"/>
</dbReference>
<feature type="active site" description="Proton acceptor" evidence="7">
    <location>
        <position position="331"/>
    </location>
</feature>
<proteinExistence type="inferred from homology"/>
<evidence type="ECO:0000256" key="5">
    <source>
        <dbReference type="ARBA" id="ARBA00023141"/>
    </source>
</evidence>
<protein>
    <recommendedName>
        <fullName evidence="7">3-phosphoshikimate 1-carboxyvinyltransferase</fullName>
        <ecNumber evidence="7">2.5.1.19</ecNumber>
    </recommendedName>
    <alternativeName>
        <fullName evidence="7">5-enolpyruvylshikimate-3-phosphate synthase</fullName>
        <shortName evidence="7">EPSP synthase</shortName>
        <shortName evidence="7">EPSPS</shortName>
    </alternativeName>
</protein>
<keyword evidence="3 7" id="KW-0028">Amino-acid biosynthesis</keyword>
<feature type="binding site" evidence="7">
    <location>
        <position position="331"/>
    </location>
    <ligand>
        <name>3-phosphoshikimate</name>
        <dbReference type="ChEBI" id="CHEBI:145989"/>
    </ligand>
</feature>
<feature type="binding site" evidence="7">
    <location>
        <position position="428"/>
    </location>
    <ligand>
        <name>phosphoenolpyruvate</name>
        <dbReference type="ChEBI" id="CHEBI:58702"/>
    </ligand>
</feature>
<evidence type="ECO:0000313" key="10">
    <source>
        <dbReference type="Proteomes" id="UP000320496"/>
    </source>
</evidence>